<proteinExistence type="predicted"/>
<comment type="caution">
    <text evidence="1">The sequence shown here is derived from an EMBL/GenBank/DDBJ whole genome shotgun (WGS) entry which is preliminary data.</text>
</comment>
<gene>
    <name evidence="1" type="ORF">T10_605</name>
</gene>
<name>A0A0V1MHK4_9BILA</name>
<evidence type="ECO:0000313" key="1">
    <source>
        <dbReference type="EMBL" id="KRZ71059.1"/>
    </source>
</evidence>
<evidence type="ECO:0000313" key="2">
    <source>
        <dbReference type="Proteomes" id="UP000054843"/>
    </source>
</evidence>
<dbReference type="Proteomes" id="UP000054843">
    <property type="component" value="Unassembled WGS sequence"/>
</dbReference>
<accession>A0A0V1MHK4</accession>
<organism evidence="1 2">
    <name type="scientific">Trichinella papuae</name>
    <dbReference type="NCBI Taxonomy" id="268474"/>
    <lineage>
        <taxon>Eukaryota</taxon>
        <taxon>Metazoa</taxon>
        <taxon>Ecdysozoa</taxon>
        <taxon>Nematoda</taxon>
        <taxon>Enoplea</taxon>
        <taxon>Dorylaimia</taxon>
        <taxon>Trichinellida</taxon>
        <taxon>Trichinellidae</taxon>
        <taxon>Trichinella</taxon>
    </lineage>
</organism>
<keyword evidence="2" id="KW-1185">Reference proteome</keyword>
<reference evidence="1 2" key="1">
    <citation type="submission" date="2015-01" db="EMBL/GenBank/DDBJ databases">
        <title>Evolution of Trichinella species and genotypes.</title>
        <authorList>
            <person name="Korhonen P.K."/>
            <person name="Edoardo P."/>
            <person name="Giuseppe L.R."/>
            <person name="Gasser R.B."/>
        </authorList>
    </citation>
    <scope>NUCLEOTIDE SEQUENCE [LARGE SCALE GENOMIC DNA]</scope>
    <source>
        <strain evidence="1">ISS1980</strain>
    </source>
</reference>
<dbReference type="EMBL" id="JYDO01000103">
    <property type="protein sequence ID" value="KRZ71059.1"/>
    <property type="molecule type" value="Genomic_DNA"/>
</dbReference>
<dbReference type="AlphaFoldDB" id="A0A0V1MHK4"/>
<sequence>MKVENLNNPAPCHVNDDLIQLVERGYQAHGTDLVKTSSCSQNDPRRCVVFFFLFRSSSMETAIVQLCLQWCFNNGSSPMSSVTVRSVSRAQSPDGSAVDVVDGAASRRSSIGNRSVCAFYNARKQRSASETAAWSSCRAVILGIVEMQRRWSAHTSASGWPFSRWAVVEDGRSVLIRLEIGVRIWRRPGVGVALLSCFAQPAFLTATLLGLCRASPWRQISRSTLLSDLELFRSSALIDEKLAANFYYTDCVSISLGDSIWQRLRLGYTRHPCSSHLSWHIEMKLSLMSVKNYPRQCRCRVDEQMVKLQSGLRSPFVALASRTLRSSGRFNSRKPEPSAVYKSTSVAKVDEAKVIMASR</sequence>
<protein>
    <submittedName>
        <fullName evidence="1">Uncharacterized protein</fullName>
    </submittedName>
</protein>